<dbReference type="SUPFAM" id="SSF52743">
    <property type="entry name" value="Subtilisin-like"/>
    <property type="match status" value="1"/>
</dbReference>
<dbReference type="PROSITE" id="PS51257">
    <property type="entry name" value="PROKAR_LIPOPROTEIN"/>
    <property type="match status" value="1"/>
</dbReference>
<keyword evidence="4 9" id="KW-0645">Protease</keyword>
<dbReference type="InterPro" id="IPR022398">
    <property type="entry name" value="Peptidase_S8_His-AS"/>
</dbReference>
<keyword evidence="3" id="KW-0964">Secreted</keyword>
<feature type="domain" description="Peptidase S8/S53" evidence="12">
    <location>
        <begin position="282"/>
        <end position="574"/>
    </location>
</feature>
<dbReference type="PRINTS" id="PR00723">
    <property type="entry name" value="SUBTILISIN"/>
</dbReference>
<keyword evidence="5" id="KW-0732">Signal</keyword>
<dbReference type="Proteomes" id="UP000321306">
    <property type="component" value="Unassembled WGS sequence"/>
</dbReference>
<dbReference type="FunFam" id="3.40.50.200:FF:000022">
    <property type="entry name" value="Extracellular protease"/>
    <property type="match status" value="1"/>
</dbReference>
<evidence type="ECO:0000256" key="6">
    <source>
        <dbReference type="ARBA" id="ARBA00022801"/>
    </source>
</evidence>
<organism evidence="13 14">
    <name type="scientific">Deinococcus cellulosilyticus (strain DSM 18568 / NBRC 106333 / KACC 11606 / 5516J-15)</name>
    <dbReference type="NCBI Taxonomy" id="1223518"/>
    <lineage>
        <taxon>Bacteria</taxon>
        <taxon>Thermotogati</taxon>
        <taxon>Deinococcota</taxon>
        <taxon>Deinococci</taxon>
        <taxon>Deinococcales</taxon>
        <taxon>Deinococcaceae</taxon>
        <taxon>Deinococcus</taxon>
    </lineage>
</organism>
<dbReference type="InterPro" id="IPR036852">
    <property type="entry name" value="Peptidase_S8/S53_dom_sf"/>
</dbReference>
<evidence type="ECO:0000256" key="1">
    <source>
        <dbReference type="ARBA" id="ARBA00004613"/>
    </source>
</evidence>
<dbReference type="Pfam" id="PF00082">
    <property type="entry name" value="Peptidase_S8"/>
    <property type="match status" value="1"/>
</dbReference>
<comment type="caution">
    <text evidence="13">The sequence shown here is derived from an EMBL/GenBank/DDBJ whole genome shotgun (WGS) entry which is preliminary data.</text>
</comment>
<dbReference type="Gene3D" id="2.60.40.10">
    <property type="entry name" value="Immunoglobulins"/>
    <property type="match status" value="1"/>
</dbReference>
<name>A0A511MWW4_DEIC1</name>
<gene>
    <name evidence="13" type="ORF">DC3_06990</name>
</gene>
<dbReference type="InterPro" id="IPR034176">
    <property type="entry name" value="Peptidases_S8_13"/>
</dbReference>
<dbReference type="PROSITE" id="PS00136">
    <property type="entry name" value="SUBTILASE_ASP"/>
    <property type="match status" value="1"/>
</dbReference>
<dbReference type="PANTHER" id="PTHR43806:SF11">
    <property type="entry name" value="CEREVISIN-RELATED"/>
    <property type="match status" value="1"/>
</dbReference>
<evidence type="ECO:0000256" key="5">
    <source>
        <dbReference type="ARBA" id="ARBA00022729"/>
    </source>
</evidence>
<evidence type="ECO:0000256" key="11">
    <source>
        <dbReference type="SAM" id="MobiDB-lite"/>
    </source>
</evidence>
<dbReference type="InterPro" id="IPR023827">
    <property type="entry name" value="Peptidase_S8_Asp-AS"/>
</dbReference>
<evidence type="ECO:0000256" key="4">
    <source>
        <dbReference type="ARBA" id="ARBA00022670"/>
    </source>
</evidence>
<comment type="subcellular location">
    <subcellularLocation>
        <location evidence="1">Secreted</location>
    </subcellularLocation>
</comment>
<keyword evidence="8" id="KW-0865">Zymogen</keyword>
<reference evidence="13 14" key="1">
    <citation type="submission" date="2019-07" db="EMBL/GenBank/DDBJ databases">
        <title>Whole genome shotgun sequence of Deinococcus cellulosilyticus NBRC 106333.</title>
        <authorList>
            <person name="Hosoyama A."/>
            <person name="Uohara A."/>
            <person name="Ohji S."/>
            <person name="Ichikawa N."/>
        </authorList>
    </citation>
    <scope>NUCLEOTIDE SEQUENCE [LARGE SCALE GENOMIC DNA]</scope>
    <source>
        <strain evidence="13 14">NBRC 106333</strain>
    </source>
</reference>
<dbReference type="PROSITE" id="PS00138">
    <property type="entry name" value="SUBTILASE_SER"/>
    <property type="match status" value="1"/>
</dbReference>
<evidence type="ECO:0000256" key="9">
    <source>
        <dbReference type="PROSITE-ProRule" id="PRU01240"/>
    </source>
</evidence>
<dbReference type="RefSeq" id="WP_186815795.1">
    <property type="nucleotide sequence ID" value="NZ_BJXB01000002.1"/>
</dbReference>
<dbReference type="EMBL" id="BJXB01000002">
    <property type="protein sequence ID" value="GEM45064.1"/>
    <property type="molecule type" value="Genomic_DNA"/>
</dbReference>
<keyword evidence="14" id="KW-1185">Reference proteome</keyword>
<evidence type="ECO:0000256" key="2">
    <source>
        <dbReference type="ARBA" id="ARBA00011073"/>
    </source>
</evidence>
<evidence type="ECO:0000259" key="12">
    <source>
        <dbReference type="Pfam" id="PF00082"/>
    </source>
</evidence>
<dbReference type="Gene3D" id="3.40.50.200">
    <property type="entry name" value="Peptidase S8/S53 domain"/>
    <property type="match status" value="1"/>
</dbReference>
<proteinExistence type="inferred from homology"/>
<dbReference type="PROSITE" id="PS00137">
    <property type="entry name" value="SUBTILASE_HIS"/>
    <property type="match status" value="1"/>
</dbReference>
<evidence type="ECO:0000313" key="13">
    <source>
        <dbReference type="EMBL" id="GEM45064.1"/>
    </source>
</evidence>
<dbReference type="PROSITE" id="PS51892">
    <property type="entry name" value="SUBTILASE"/>
    <property type="match status" value="1"/>
</dbReference>
<evidence type="ECO:0000256" key="8">
    <source>
        <dbReference type="ARBA" id="ARBA00023145"/>
    </source>
</evidence>
<dbReference type="GO" id="GO:0004252">
    <property type="term" value="F:serine-type endopeptidase activity"/>
    <property type="evidence" value="ECO:0007669"/>
    <property type="project" value="UniProtKB-UniRule"/>
</dbReference>
<dbReference type="PANTHER" id="PTHR43806">
    <property type="entry name" value="PEPTIDASE S8"/>
    <property type="match status" value="1"/>
</dbReference>
<dbReference type="AlphaFoldDB" id="A0A511MWW4"/>
<feature type="active site" description="Charge relay system" evidence="9">
    <location>
        <position position="342"/>
    </location>
</feature>
<keyword evidence="6 9" id="KW-0378">Hydrolase</keyword>
<dbReference type="GO" id="GO:0005576">
    <property type="term" value="C:extracellular region"/>
    <property type="evidence" value="ECO:0007669"/>
    <property type="project" value="UniProtKB-SubCell"/>
</dbReference>
<dbReference type="InterPro" id="IPR015500">
    <property type="entry name" value="Peptidase_S8_subtilisin-rel"/>
</dbReference>
<dbReference type="GO" id="GO:0006508">
    <property type="term" value="P:proteolysis"/>
    <property type="evidence" value="ECO:0007669"/>
    <property type="project" value="UniProtKB-KW"/>
</dbReference>
<feature type="active site" description="Charge relay system" evidence="9">
    <location>
        <position position="291"/>
    </location>
</feature>
<evidence type="ECO:0000313" key="14">
    <source>
        <dbReference type="Proteomes" id="UP000321306"/>
    </source>
</evidence>
<evidence type="ECO:0000256" key="3">
    <source>
        <dbReference type="ARBA" id="ARBA00022525"/>
    </source>
</evidence>
<evidence type="ECO:0000256" key="7">
    <source>
        <dbReference type="ARBA" id="ARBA00022825"/>
    </source>
</evidence>
<dbReference type="InterPro" id="IPR000209">
    <property type="entry name" value="Peptidase_S8/S53_dom"/>
</dbReference>
<dbReference type="InterPro" id="IPR013783">
    <property type="entry name" value="Ig-like_fold"/>
</dbReference>
<protein>
    <recommendedName>
        <fullName evidence="12">Peptidase S8/S53 domain-containing protein</fullName>
    </recommendedName>
</protein>
<feature type="region of interest" description="Disordered" evidence="11">
    <location>
        <begin position="317"/>
        <end position="341"/>
    </location>
</feature>
<sequence length="812" mass="85689">MKLKSITPGINAVALTLILTACGGGGTIPVSSPAAPDVVVAVARAGKVQIVWESSSTNVKGFEIYRETLPKLQGLQVKPLAFNLVGTVTANTRSFFDQNAVAGENYRYAVVAAGEKEDSNPTFSTTIAAQPADQTHFFLQGKVGFFTQGLDQQQAGQQTEKLLTRNTISGQALSQDVIPGRFLVKYRTSATISKQGSMQVAGQVLKLQRSLGDTGIQLLAFDGATRSETAQVLAALKADPNVEFAQPDYMMYPMATPNDTFYKFQWHYNAINLPAAWDITTGNNVTVAVVDTGILKEHPDIKDKLLPGYDFVTLTLNTPTGDGDGRDPDPEDNGDAESTSYHGTHVAGTIAASTNNGKGVAGVSWGAKIVPVRVLGLEGGSLADIIDGVLWAGGEHVDGVPDNKNPAQVINMSLGGKASCADLPAYQAVFDKLAAKGIVVVVAAGNSNDDASLYSPASCGKVITVGSTGFANDRSTFSNFGARVDVMAPGGQINEDRNGDDQPDGVLSTGKDDDSGQFAYTWLQGTSMAAPHVAGVVALMKSLKPGLTYAEAIKVLKDTAMPLSNGQCRVTGGCGAGLINAQKALQALKAAPVQDVSVVLDDPVVSLEPGSTTSADLHLNMTGGFAQPVAITLENVSPKLQAQVVNLGGNKFRVDVTAAAGSDGQYIITVKATSGALVKKAQLNVQVKPSALNAKGVYVIACALTNDPDDLCDDTFTIRKQFQESVRQPSYNIEIDPDHLYIPLGWLDKNENKELDDGDYWGFYTDGGDLVILGAGSINIDIPLELYQENNAMGLKSTTFSKVQRMVQESIK</sequence>
<comment type="similarity">
    <text evidence="2 9 10">Belongs to the peptidase S8 family.</text>
</comment>
<dbReference type="InterPro" id="IPR023828">
    <property type="entry name" value="Peptidase_S8_Ser-AS"/>
</dbReference>
<dbReference type="CDD" id="cd07496">
    <property type="entry name" value="Peptidases_S8_13"/>
    <property type="match status" value="1"/>
</dbReference>
<feature type="active site" description="Charge relay system" evidence="9">
    <location>
        <position position="527"/>
    </location>
</feature>
<keyword evidence="7 9" id="KW-0720">Serine protease</keyword>
<evidence type="ECO:0000256" key="10">
    <source>
        <dbReference type="RuleBase" id="RU003355"/>
    </source>
</evidence>
<accession>A0A511MWW4</accession>
<dbReference type="InterPro" id="IPR050131">
    <property type="entry name" value="Peptidase_S8_subtilisin-like"/>
</dbReference>
<feature type="region of interest" description="Disordered" evidence="11">
    <location>
        <begin position="489"/>
        <end position="513"/>
    </location>
</feature>